<gene>
    <name evidence="2" type="ORF">DWB77_00714</name>
</gene>
<keyword evidence="3" id="KW-1185">Reference proteome</keyword>
<accession>A0A387H4I8</accession>
<dbReference type="OrthoDB" id="4231283at2"/>
<reference evidence="2 3" key="1">
    <citation type="submission" date="2018-10" db="EMBL/GenBank/DDBJ databases">
        <title>Relationship between Morphology and Antimicrobial Activity in Streptomyces.</title>
        <authorList>
            <person name="Kang H.J."/>
            <person name="Kim S.B."/>
        </authorList>
    </citation>
    <scope>NUCLEOTIDE SEQUENCE [LARGE SCALE GENOMIC DNA]</scope>
    <source>
        <strain evidence="2 3">BH38</strain>
    </source>
</reference>
<organism evidence="2 3">
    <name type="scientific">Streptomyces hundungensis</name>
    <dbReference type="NCBI Taxonomy" id="1077946"/>
    <lineage>
        <taxon>Bacteria</taxon>
        <taxon>Bacillati</taxon>
        <taxon>Actinomycetota</taxon>
        <taxon>Actinomycetes</taxon>
        <taxon>Kitasatosporales</taxon>
        <taxon>Streptomycetaceae</taxon>
        <taxon>Streptomyces</taxon>
    </lineage>
</organism>
<dbReference type="KEGG" id="shun:DWB77_00714"/>
<keyword evidence="1" id="KW-0472">Membrane</keyword>
<evidence type="ECO:0000313" key="3">
    <source>
        <dbReference type="Proteomes" id="UP000271554"/>
    </source>
</evidence>
<dbReference type="EMBL" id="CP032698">
    <property type="protein sequence ID" value="AYG78606.1"/>
    <property type="molecule type" value="Genomic_DNA"/>
</dbReference>
<protein>
    <submittedName>
        <fullName evidence="2">Uncharacterized protein</fullName>
    </submittedName>
</protein>
<dbReference type="Proteomes" id="UP000271554">
    <property type="component" value="Chromosome"/>
</dbReference>
<evidence type="ECO:0000313" key="2">
    <source>
        <dbReference type="EMBL" id="AYG78606.1"/>
    </source>
</evidence>
<proteinExistence type="predicted"/>
<dbReference type="AlphaFoldDB" id="A0A387H4I8"/>
<keyword evidence="1" id="KW-0812">Transmembrane</keyword>
<keyword evidence="1" id="KW-1133">Transmembrane helix</keyword>
<evidence type="ECO:0000256" key="1">
    <source>
        <dbReference type="SAM" id="Phobius"/>
    </source>
</evidence>
<sequence length="102" mass="10764">MHLGLTHRELHGGPPLDFAALRAVRSVVKSALAVGGAVTGIEIATGYLAWAVRKAQRMAGRADGEVDRVLDAGMDRLHEVVGRKLGDDPALRQLTDEASTGP</sequence>
<feature type="transmembrane region" description="Helical" evidence="1">
    <location>
        <begin position="31"/>
        <end position="52"/>
    </location>
</feature>
<name>A0A387H4I8_9ACTN</name>